<dbReference type="InterPro" id="IPR013087">
    <property type="entry name" value="Znf_C2H2_type"/>
</dbReference>
<dbReference type="Pfam" id="PF00096">
    <property type="entry name" value="zf-C2H2"/>
    <property type="match status" value="1"/>
</dbReference>
<dbReference type="GO" id="GO:0008270">
    <property type="term" value="F:zinc ion binding"/>
    <property type="evidence" value="ECO:0007669"/>
    <property type="project" value="UniProtKB-KW"/>
</dbReference>
<evidence type="ECO:0000256" key="5">
    <source>
        <dbReference type="SAM" id="MobiDB-lite"/>
    </source>
</evidence>
<dbReference type="PANTHER" id="PTHR23235">
    <property type="entry name" value="KRUEPPEL-LIKE TRANSCRIPTION FACTOR"/>
    <property type="match status" value="1"/>
</dbReference>
<keyword evidence="1" id="KW-0479">Metal-binding</keyword>
<dbReference type="PROSITE" id="PS50157">
    <property type="entry name" value="ZINC_FINGER_C2H2_2"/>
    <property type="match status" value="1"/>
</dbReference>
<proteinExistence type="predicted"/>
<feature type="domain" description="C2H2-type" evidence="6">
    <location>
        <begin position="45"/>
        <end position="72"/>
    </location>
</feature>
<dbReference type="SUPFAM" id="SSF57667">
    <property type="entry name" value="beta-beta-alpha zinc fingers"/>
    <property type="match status" value="1"/>
</dbReference>
<organism evidence="7 8">
    <name type="scientific">Roridomyces roridus</name>
    <dbReference type="NCBI Taxonomy" id="1738132"/>
    <lineage>
        <taxon>Eukaryota</taxon>
        <taxon>Fungi</taxon>
        <taxon>Dikarya</taxon>
        <taxon>Basidiomycota</taxon>
        <taxon>Agaricomycotina</taxon>
        <taxon>Agaricomycetes</taxon>
        <taxon>Agaricomycetidae</taxon>
        <taxon>Agaricales</taxon>
        <taxon>Marasmiineae</taxon>
        <taxon>Mycenaceae</taxon>
        <taxon>Roridomyces</taxon>
    </lineage>
</organism>
<dbReference type="Gene3D" id="3.30.160.60">
    <property type="entry name" value="Classic Zinc Finger"/>
    <property type="match status" value="2"/>
</dbReference>
<dbReference type="PROSITE" id="PS00028">
    <property type="entry name" value="ZINC_FINGER_C2H2_1"/>
    <property type="match status" value="1"/>
</dbReference>
<keyword evidence="2 4" id="KW-0863">Zinc-finger</keyword>
<evidence type="ECO:0000313" key="8">
    <source>
        <dbReference type="Proteomes" id="UP001221142"/>
    </source>
</evidence>
<evidence type="ECO:0000313" key="7">
    <source>
        <dbReference type="EMBL" id="KAJ7649735.1"/>
    </source>
</evidence>
<dbReference type="GO" id="GO:0000981">
    <property type="term" value="F:DNA-binding transcription factor activity, RNA polymerase II-specific"/>
    <property type="evidence" value="ECO:0007669"/>
    <property type="project" value="TreeGrafter"/>
</dbReference>
<gene>
    <name evidence="7" type="ORF">FB45DRAFT_1568</name>
</gene>
<keyword evidence="3" id="KW-0862">Zinc</keyword>
<keyword evidence="8" id="KW-1185">Reference proteome</keyword>
<accession>A0AAD7CI60</accession>
<protein>
    <recommendedName>
        <fullName evidence="6">C2H2-type domain-containing protein</fullName>
    </recommendedName>
</protein>
<evidence type="ECO:0000259" key="6">
    <source>
        <dbReference type="PROSITE" id="PS50157"/>
    </source>
</evidence>
<dbReference type="GO" id="GO:0000978">
    <property type="term" value="F:RNA polymerase II cis-regulatory region sequence-specific DNA binding"/>
    <property type="evidence" value="ECO:0007669"/>
    <property type="project" value="TreeGrafter"/>
</dbReference>
<reference evidence="7" key="1">
    <citation type="submission" date="2023-03" db="EMBL/GenBank/DDBJ databases">
        <title>Massive genome expansion in bonnet fungi (Mycena s.s.) driven by repeated elements and novel gene families across ecological guilds.</title>
        <authorList>
            <consortium name="Lawrence Berkeley National Laboratory"/>
            <person name="Harder C.B."/>
            <person name="Miyauchi S."/>
            <person name="Viragh M."/>
            <person name="Kuo A."/>
            <person name="Thoen E."/>
            <person name="Andreopoulos B."/>
            <person name="Lu D."/>
            <person name="Skrede I."/>
            <person name="Drula E."/>
            <person name="Henrissat B."/>
            <person name="Morin E."/>
            <person name="Kohler A."/>
            <person name="Barry K."/>
            <person name="LaButti K."/>
            <person name="Morin E."/>
            <person name="Salamov A."/>
            <person name="Lipzen A."/>
            <person name="Mereny Z."/>
            <person name="Hegedus B."/>
            <person name="Baldrian P."/>
            <person name="Stursova M."/>
            <person name="Weitz H."/>
            <person name="Taylor A."/>
            <person name="Grigoriev I.V."/>
            <person name="Nagy L.G."/>
            <person name="Martin F."/>
            <person name="Kauserud H."/>
        </authorList>
    </citation>
    <scope>NUCLEOTIDE SEQUENCE</scope>
    <source>
        <strain evidence="7">9284</strain>
    </source>
</reference>
<comment type="caution">
    <text evidence="7">The sequence shown here is derived from an EMBL/GenBank/DDBJ whole genome shotgun (WGS) entry which is preliminary data.</text>
</comment>
<dbReference type="PANTHER" id="PTHR23235:SF120">
    <property type="entry name" value="KRUPPEL-LIKE FACTOR 15"/>
    <property type="match status" value="1"/>
</dbReference>
<dbReference type="InterPro" id="IPR036236">
    <property type="entry name" value="Znf_C2H2_sf"/>
</dbReference>
<sequence>MSPSPNPGSSHDEGPDVATNPPRAVVGSLANVNAASLRRKRVAKFRCVQCGRMFTARHNLNNHENAHNGIRPYPCKNGCGGRFTTAGTATRHAKTFPAATLPSALIPGLDVLTTLAPRIHGPGLKLLLLSPVILLVYRIVVTGSLWSRLRGSI</sequence>
<evidence type="ECO:0000256" key="2">
    <source>
        <dbReference type="ARBA" id="ARBA00022771"/>
    </source>
</evidence>
<evidence type="ECO:0000256" key="3">
    <source>
        <dbReference type="ARBA" id="ARBA00022833"/>
    </source>
</evidence>
<dbReference type="EMBL" id="JARKIF010000001">
    <property type="protein sequence ID" value="KAJ7649735.1"/>
    <property type="molecule type" value="Genomic_DNA"/>
</dbReference>
<dbReference type="AlphaFoldDB" id="A0AAD7CI60"/>
<name>A0AAD7CI60_9AGAR</name>
<evidence type="ECO:0000256" key="1">
    <source>
        <dbReference type="ARBA" id="ARBA00022723"/>
    </source>
</evidence>
<evidence type="ECO:0000256" key="4">
    <source>
        <dbReference type="PROSITE-ProRule" id="PRU00042"/>
    </source>
</evidence>
<dbReference type="Proteomes" id="UP001221142">
    <property type="component" value="Unassembled WGS sequence"/>
</dbReference>
<feature type="region of interest" description="Disordered" evidence="5">
    <location>
        <begin position="1"/>
        <end position="23"/>
    </location>
</feature>